<dbReference type="EnsemblMetazoa" id="XM_019902272.1">
    <property type="protein sequence ID" value="XP_019757831.1"/>
    <property type="gene ID" value="LOC109536174"/>
</dbReference>
<sequence length="885" mass="101842">MAPKTSPVWTHFSNASEGKVKCLHCGEQLSVKNRSTFPLMRHIKHKHPQPITRETLTEAPIKEDNCSSSHQQLQRCLTFKMTPKKSQLWTRFSKASEDKVKCLYSGEELSVKNRSTFSLIRHKKNKHPTQPISRQTVAEAPIKEDKSASSHQQLQSCLTFKMDQKKSQLWAHFSKESEDRVKCLYCGQQLSVKNRSTSSLMRHIKHKHPTQPIRRQPLTKTPIKEDNCLSSHQQLQRRLAFRLASKKSQLWTHFSRELEEKVKCLYCGQQLSVKNRSTSSLIRHIKHKHPTQPIRTQTVTQAPIKGDNCSSSHQFLQVAEDSIQRPATSGAGNLQTITSSIQVPLSIAKQKDIDKQLISLIAKEYHPFSIVEDEEFKRLLYLLNPHYKVPTRKTVSNLMLPDVYNEALELVKSRLDRAFAVCLTTEGWTSRTNDCFYSVTAHYIVEESNNTFLSSDLLGCISYTKSHTAENIADKLREVIEEWKLTNKIVAVVSDNEANMKAVVRIGGWSHWGCFAHSLNRIAQAGLSEIKEVVDKITNIVGYFKHNSQALSQLQASTVDMDIPTVKLKNETASRWNSTYDMIYRVLQMKNAIVFTLSILETVSRSKQHADFEFITQLHDEEWVVAEQAIKVLEIFNLITLAISSEQKLNTSTIIFYYKKISKHLNSMNLNAVMPQIKNMVEKLKFELKSRFKDIQENHLIAQATILDPRFKKFGFIDEEDYKRAVENLYTEVANTTLVDASLQNQSSDINIKSEPIDQIIAQENNFIDGLWNDFDAEIRHHLKPSNSTISAVEEVNKYLEESILPRKDSSGVCHDPFVWWNQRKHIYPKLYQIMKTRLCIMATSVPCERIFSQAGQILSERREVFKTDEISRLVFLNYNLNNCD</sequence>
<dbReference type="AlphaFoldDB" id="A0AAR5PAX1"/>
<feature type="domain" description="BED-type" evidence="10">
    <location>
        <begin position="245"/>
        <end position="296"/>
    </location>
</feature>
<name>A0AAR5PAX1_DENPD</name>
<dbReference type="InterPro" id="IPR052035">
    <property type="entry name" value="ZnF_BED_domain_contain"/>
</dbReference>
<reference evidence="11" key="2">
    <citation type="submission" date="2024-08" db="UniProtKB">
        <authorList>
            <consortium name="EnsemblMetazoa"/>
        </authorList>
    </citation>
    <scope>IDENTIFICATION</scope>
</reference>
<keyword evidence="6" id="KW-0238">DNA-binding</keyword>
<feature type="domain" description="BED-type" evidence="10">
    <location>
        <begin position="3"/>
        <end position="54"/>
    </location>
</feature>
<keyword evidence="7" id="KW-0804">Transcription</keyword>
<dbReference type="InterPro" id="IPR008906">
    <property type="entry name" value="HATC_C_dom"/>
</dbReference>
<accession>A0AAR5PAX1</accession>
<dbReference type="Pfam" id="PF02892">
    <property type="entry name" value="zf-BED"/>
    <property type="match status" value="3"/>
</dbReference>
<dbReference type="Pfam" id="PF05699">
    <property type="entry name" value="Dimer_Tnp_hAT"/>
    <property type="match status" value="1"/>
</dbReference>
<evidence type="ECO:0000256" key="3">
    <source>
        <dbReference type="ARBA" id="ARBA00022771"/>
    </source>
</evidence>
<dbReference type="SMART" id="SM00614">
    <property type="entry name" value="ZnF_BED"/>
    <property type="match status" value="4"/>
</dbReference>
<dbReference type="GO" id="GO:0003677">
    <property type="term" value="F:DNA binding"/>
    <property type="evidence" value="ECO:0007669"/>
    <property type="project" value="UniProtKB-KW"/>
</dbReference>
<dbReference type="PROSITE" id="PS50808">
    <property type="entry name" value="ZF_BED"/>
    <property type="match status" value="3"/>
</dbReference>
<dbReference type="KEGG" id="dpa:109536174"/>
<proteinExistence type="predicted"/>
<dbReference type="InterPro" id="IPR036236">
    <property type="entry name" value="Znf_C2H2_sf"/>
</dbReference>
<dbReference type="GeneID" id="109536174"/>
<keyword evidence="5" id="KW-0805">Transcription regulation</keyword>
<reference evidence="12" key="1">
    <citation type="journal article" date="2013" name="Genome Biol.">
        <title>Draft genome of the mountain pine beetle, Dendroctonus ponderosae Hopkins, a major forest pest.</title>
        <authorList>
            <person name="Keeling C.I."/>
            <person name="Yuen M.M."/>
            <person name="Liao N.Y."/>
            <person name="Docking T.R."/>
            <person name="Chan S.K."/>
            <person name="Taylor G.A."/>
            <person name="Palmquist D.L."/>
            <person name="Jackman S.D."/>
            <person name="Nguyen A."/>
            <person name="Li M."/>
            <person name="Henderson H."/>
            <person name="Janes J.K."/>
            <person name="Zhao Y."/>
            <person name="Pandoh P."/>
            <person name="Moore R."/>
            <person name="Sperling F.A."/>
            <person name="Huber D.P."/>
            <person name="Birol I."/>
            <person name="Jones S.J."/>
            <person name="Bohlmann J."/>
        </authorList>
    </citation>
    <scope>NUCLEOTIDE SEQUENCE</scope>
</reference>
<dbReference type="Proteomes" id="UP000019118">
    <property type="component" value="Unassembled WGS sequence"/>
</dbReference>
<dbReference type="GO" id="GO:0008270">
    <property type="term" value="F:zinc ion binding"/>
    <property type="evidence" value="ECO:0007669"/>
    <property type="project" value="UniProtKB-KW"/>
</dbReference>
<keyword evidence="2" id="KW-0479">Metal-binding</keyword>
<evidence type="ECO:0000313" key="12">
    <source>
        <dbReference type="Proteomes" id="UP000019118"/>
    </source>
</evidence>
<evidence type="ECO:0000259" key="10">
    <source>
        <dbReference type="PROSITE" id="PS50808"/>
    </source>
</evidence>
<evidence type="ECO:0000256" key="7">
    <source>
        <dbReference type="ARBA" id="ARBA00023163"/>
    </source>
</evidence>
<evidence type="ECO:0000313" key="11">
    <source>
        <dbReference type="EnsemblMetazoa" id="XP_019757831.1"/>
    </source>
</evidence>
<dbReference type="GO" id="GO:0005634">
    <property type="term" value="C:nucleus"/>
    <property type="evidence" value="ECO:0007669"/>
    <property type="project" value="UniProtKB-SubCell"/>
</dbReference>
<dbReference type="InterPro" id="IPR012337">
    <property type="entry name" value="RNaseH-like_sf"/>
</dbReference>
<dbReference type="PANTHER" id="PTHR46481">
    <property type="entry name" value="ZINC FINGER BED DOMAIN-CONTAINING PROTEIN 4"/>
    <property type="match status" value="1"/>
</dbReference>
<keyword evidence="4" id="KW-0862">Zinc</keyword>
<dbReference type="GO" id="GO:0046983">
    <property type="term" value="F:protein dimerization activity"/>
    <property type="evidence" value="ECO:0007669"/>
    <property type="project" value="InterPro"/>
</dbReference>
<dbReference type="InterPro" id="IPR003656">
    <property type="entry name" value="Znf_BED"/>
</dbReference>
<evidence type="ECO:0000256" key="6">
    <source>
        <dbReference type="ARBA" id="ARBA00023125"/>
    </source>
</evidence>
<comment type="subcellular location">
    <subcellularLocation>
        <location evidence="1">Nucleus</location>
    </subcellularLocation>
</comment>
<dbReference type="SUPFAM" id="SSF53098">
    <property type="entry name" value="Ribonuclease H-like"/>
    <property type="match status" value="1"/>
</dbReference>
<keyword evidence="12" id="KW-1185">Reference proteome</keyword>
<dbReference type="GO" id="GO:0009791">
    <property type="term" value="P:post-embryonic development"/>
    <property type="evidence" value="ECO:0007669"/>
    <property type="project" value="UniProtKB-ARBA"/>
</dbReference>
<evidence type="ECO:0000256" key="4">
    <source>
        <dbReference type="ARBA" id="ARBA00022833"/>
    </source>
</evidence>
<evidence type="ECO:0000256" key="5">
    <source>
        <dbReference type="ARBA" id="ARBA00023015"/>
    </source>
</evidence>
<feature type="domain" description="BED-type" evidence="10">
    <location>
        <begin position="164"/>
        <end position="215"/>
    </location>
</feature>
<organism evidence="11 12">
    <name type="scientific">Dendroctonus ponderosae</name>
    <name type="common">Mountain pine beetle</name>
    <dbReference type="NCBI Taxonomy" id="77166"/>
    <lineage>
        <taxon>Eukaryota</taxon>
        <taxon>Metazoa</taxon>
        <taxon>Ecdysozoa</taxon>
        <taxon>Arthropoda</taxon>
        <taxon>Hexapoda</taxon>
        <taxon>Insecta</taxon>
        <taxon>Pterygota</taxon>
        <taxon>Neoptera</taxon>
        <taxon>Endopterygota</taxon>
        <taxon>Coleoptera</taxon>
        <taxon>Polyphaga</taxon>
        <taxon>Cucujiformia</taxon>
        <taxon>Curculionidae</taxon>
        <taxon>Scolytinae</taxon>
        <taxon>Dendroctonus</taxon>
    </lineage>
</organism>
<evidence type="ECO:0000256" key="2">
    <source>
        <dbReference type="ARBA" id="ARBA00022723"/>
    </source>
</evidence>
<dbReference type="SUPFAM" id="SSF140996">
    <property type="entry name" value="Hermes dimerisation domain"/>
    <property type="match status" value="1"/>
</dbReference>
<keyword evidence="3 9" id="KW-0863">Zinc-finger</keyword>
<dbReference type="PANTHER" id="PTHR46481:SF10">
    <property type="entry name" value="ZINC FINGER BED DOMAIN-CONTAINING PROTEIN 39"/>
    <property type="match status" value="1"/>
</dbReference>
<dbReference type="EnsemblMetazoa" id="XM_019902273.1">
    <property type="protein sequence ID" value="XP_019757832.1"/>
    <property type="gene ID" value="LOC109536174"/>
</dbReference>
<evidence type="ECO:0000256" key="1">
    <source>
        <dbReference type="ARBA" id="ARBA00004123"/>
    </source>
</evidence>
<dbReference type="SUPFAM" id="SSF57667">
    <property type="entry name" value="beta-beta-alpha zinc fingers"/>
    <property type="match status" value="3"/>
</dbReference>
<protein>
    <recommendedName>
        <fullName evidence="10">BED-type domain-containing protein</fullName>
    </recommendedName>
</protein>
<evidence type="ECO:0000256" key="9">
    <source>
        <dbReference type="PROSITE-ProRule" id="PRU00027"/>
    </source>
</evidence>
<keyword evidence="8" id="KW-0539">Nucleus</keyword>
<evidence type="ECO:0000256" key="8">
    <source>
        <dbReference type="ARBA" id="ARBA00023242"/>
    </source>
</evidence>